<dbReference type="SMART" id="SM00564">
    <property type="entry name" value="PQQ"/>
    <property type="match status" value="6"/>
</dbReference>
<evidence type="ECO:0000256" key="8">
    <source>
        <dbReference type="PROSITE-ProRule" id="PRU00433"/>
    </source>
</evidence>
<evidence type="ECO:0000259" key="9">
    <source>
        <dbReference type="PROSITE" id="PS51007"/>
    </source>
</evidence>
<gene>
    <name evidence="10" type="ORF">IEN85_23265</name>
</gene>
<comment type="similarity">
    <text evidence="2">Belongs to the bacterial PQQ dehydrogenase family.</text>
</comment>
<keyword evidence="7 8" id="KW-0408">Iron</keyword>
<dbReference type="SUPFAM" id="SSF46626">
    <property type="entry name" value="Cytochrome c"/>
    <property type="match status" value="1"/>
</dbReference>
<protein>
    <submittedName>
        <fullName evidence="10">PQQ-binding-like beta-propeller repeat protein</fullName>
    </submittedName>
</protein>
<dbReference type="GO" id="GO:0046872">
    <property type="term" value="F:metal ion binding"/>
    <property type="evidence" value="ECO:0007669"/>
    <property type="project" value="UniProtKB-KW"/>
</dbReference>
<dbReference type="InterPro" id="IPR009056">
    <property type="entry name" value="Cyt_c-like_dom"/>
</dbReference>
<dbReference type="InterPro" id="IPR002372">
    <property type="entry name" value="PQQ_rpt_dom"/>
</dbReference>
<dbReference type="SUPFAM" id="SSF50998">
    <property type="entry name" value="Quinoprotein alcohol dehydrogenase-like"/>
    <property type="match status" value="1"/>
</dbReference>
<dbReference type="GO" id="GO:0016614">
    <property type="term" value="F:oxidoreductase activity, acting on CH-OH group of donors"/>
    <property type="evidence" value="ECO:0007669"/>
    <property type="project" value="InterPro"/>
</dbReference>
<evidence type="ECO:0000256" key="1">
    <source>
        <dbReference type="ARBA" id="ARBA00001931"/>
    </source>
</evidence>
<dbReference type="GO" id="GO:0009055">
    <property type="term" value="F:electron transfer activity"/>
    <property type="evidence" value="ECO:0007669"/>
    <property type="project" value="InterPro"/>
</dbReference>
<keyword evidence="3 8" id="KW-0349">Heme</keyword>
<dbReference type="RefSeq" id="WP_191619520.1">
    <property type="nucleotide sequence ID" value="NZ_JACYFG010000061.1"/>
</dbReference>
<dbReference type="EMBL" id="JACYFG010000061">
    <property type="protein sequence ID" value="MBD5782439.1"/>
    <property type="molecule type" value="Genomic_DNA"/>
</dbReference>
<dbReference type="PANTHER" id="PTHR32303">
    <property type="entry name" value="QUINOPROTEIN ALCOHOL DEHYDROGENASE (CYTOCHROME C)"/>
    <property type="match status" value="1"/>
</dbReference>
<organism evidence="10 11">
    <name type="scientific">Pelagicoccus enzymogenes</name>
    <dbReference type="NCBI Taxonomy" id="2773457"/>
    <lineage>
        <taxon>Bacteria</taxon>
        <taxon>Pseudomonadati</taxon>
        <taxon>Verrucomicrobiota</taxon>
        <taxon>Opitutia</taxon>
        <taxon>Puniceicoccales</taxon>
        <taxon>Pelagicoccaceae</taxon>
        <taxon>Pelagicoccus</taxon>
    </lineage>
</organism>
<dbReference type="Gene3D" id="2.140.10.10">
    <property type="entry name" value="Quinoprotein alcohol dehydrogenase-like superfamily"/>
    <property type="match status" value="2"/>
</dbReference>
<dbReference type="GO" id="GO:0016020">
    <property type="term" value="C:membrane"/>
    <property type="evidence" value="ECO:0007669"/>
    <property type="project" value="InterPro"/>
</dbReference>
<dbReference type="InterPro" id="IPR011047">
    <property type="entry name" value="Quinoprotein_ADH-like_sf"/>
</dbReference>
<keyword evidence="4 8" id="KW-0479">Metal-binding</keyword>
<evidence type="ECO:0000313" key="10">
    <source>
        <dbReference type="EMBL" id="MBD5782439.1"/>
    </source>
</evidence>
<evidence type="ECO:0000256" key="6">
    <source>
        <dbReference type="ARBA" id="ARBA00023002"/>
    </source>
</evidence>
<dbReference type="InterPro" id="IPR036909">
    <property type="entry name" value="Cyt_c-like_dom_sf"/>
</dbReference>
<name>A0A927FCQ6_9BACT</name>
<evidence type="ECO:0000313" key="11">
    <source>
        <dbReference type="Proteomes" id="UP000622317"/>
    </source>
</evidence>
<keyword evidence="6" id="KW-0560">Oxidoreductase</keyword>
<keyword evidence="11" id="KW-1185">Reference proteome</keyword>
<reference evidence="10" key="1">
    <citation type="submission" date="2020-09" db="EMBL/GenBank/DDBJ databases">
        <title>Pelagicoccus enzymogenes sp. nov. with an EPS production, isolated from marine sediment.</title>
        <authorList>
            <person name="Feng X."/>
        </authorList>
    </citation>
    <scope>NUCLEOTIDE SEQUENCE</scope>
    <source>
        <strain evidence="10">NFK12</strain>
    </source>
</reference>
<dbReference type="AlphaFoldDB" id="A0A927FCQ6"/>
<accession>A0A927FCQ6</accession>
<evidence type="ECO:0000256" key="2">
    <source>
        <dbReference type="ARBA" id="ARBA00008156"/>
    </source>
</evidence>
<comment type="cofactor">
    <cofactor evidence="1">
        <name>pyrroloquinoline quinone</name>
        <dbReference type="ChEBI" id="CHEBI:58442"/>
    </cofactor>
</comment>
<dbReference type="GO" id="GO:0048038">
    <property type="term" value="F:quinone binding"/>
    <property type="evidence" value="ECO:0007669"/>
    <property type="project" value="InterPro"/>
</dbReference>
<dbReference type="GO" id="GO:0020037">
    <property type="term" value="F:heme binding"/>
    <property type="evidence" value="ECO:0007669"/>
    <property type="project" value="InterPro"/>
</dbReference>
<evidence type="ECO:0000256" key="7">
    <source>
        <dbReference type="ARBA" id="ARBA00023004"/>
    </source>
</evidence>
<evidence type="ECO:0000256" key="4">
    <source>
        <dbReference type="ARBA" id="ARBA00022723"/>
    </source>
</evidence>
<dbReference type="InterPro" id="IPR018391">
    <property type="entry name" value="PQQ_b-propeller_rpt"/>
</dbReference>
<comment type="caution">
    <text evidence="10">The sequence shown here is derived from an EMBL/GenBank/DDBJ whole genome shotgun (WGS) entry which is preliminary data.</text>
</comment>
<dbReference type="InterPro" id="IPR017511">
    <property type="entry name" value="PQQ_mDH"/>
</dbReference>
<evidence type="ECO:0000256" key="5">
    <source>
        <dbReference type="ARBA" id="ARBA00022729"/>
    </source>
</evidence>
<proteinExistence type="inferred from homology"/>
<keyword evidence="5" id="KW-0732">Signal</keyword>
<sequence>MPRFIPLSLLACLGPALCLATSSRDWSAYLGDRSSSQFSELSEITTDNVTRLEPAWIWDGDQGAKGDRGYSEIQCNPLVVDGVLYGTDANIDLIALDAGTGDLLWKLDPYDGLSVSEGRGVNRGLVYWESGDESRILFGVSRFLIAVDPKTGKRIESFGEAGRVDLKADLGRDAEGLQVMANTPGVVYGDLIVMPMRLGEGPAPAAPGPIRAYNVRTGELVWRFNTIPQPGEFGFETWPPEAYESVGGANVWAGMSVDVERGILYCPTGSAAFDFWGGDRLGQNLFANCLIALDAATGKRIWHYQFVRHDIWDRDLPAPPNLLTVHRDGEAIPAVAQITKSGHVFLFNRVTGEPLFPIEEVPVPWSDLRGEQAWPTQPLPLKPAPFARQQFSADQITDISPESQREVMDRFVTLRPHMPFMPPSKEGTIIFPGFDGGGEWGGAAVDPNGVLYVNSNEMPWVLTMVDATAAESEGQRIFMQNCAGCHGAEREGSLAQNVPALTGIQDRMTREGILELITQGKGVMPPFGFFEKRDLNALVDFLVSRDGGDRHADKQAKSEGIVSRPWTHTGYRRWLDSKGYPAVKPPWGTLNAIDMNTGEFVWKTTLGEFEELMSQGIQPTGTENYGGPVVTAGGLLFIGASKDGFFRAFDAATGEELWKYKLPAGAYATPAVYEVDGRQYVAVACGGGKMGTPRGNYYVAFALGD</sequence>
<feature type="domain" description="Cytochrome c" evidence="9">
    <location>
        <begin position="469"/>
        <end position="546"/>
    </location>
</feature>
<dbReference type="Pfam" id="PF01011">
    <property type="entry name" value="PQQ"/>
    <property type="match status" value="2"/>
</dbReference>
<evidence type="ECO:0000256" key="3">
    <source>
        <dbReference type="ARBA" id="ARBA00022617"/>
    </source>
</evidence>
<dbReference type="PROSITE" id="PS51007">
    <property type="entry name" value="CYTC"/>
    <property type="match status" value="1"/>
</dbReference>
<dbReference type="CDD" id="cd10280">
    <property type="entry name" value="PQQ_mGDH"/>
    <property type="match status" value="1"/>
</dbReference>
<dbReference type="Proteomes" id="UP000622317">
    <property type="component" value="Unassembled WGS sequence"/>
</dbReference>
<dbReference type="PANTHER" id="PTHR32303:SF4">
    <property type="entry name" value="QUINOPROTEIN GLUCOSE DEHYDROGENASE"/>
    <property type="match status" value="1"/>
</dbReference>